<evidence type="ECO:0000256" key="1">
    <source>
        <dbReference type="SAM" id="MobiDB-lite"/>
    </source>
</evidence>
<evidence type="ECO:0000313" key="2">
    <source>
        <dbReference type="EMBL" id="CAC5395821.1"/>
    </source>
</evidence>
<keyword evidence="3" id="KW-1185">Reference proteome</keyword>
<feature type="compositionally biased region" description="Polar residues" evidence="1">
    <location>
        <begin position="255"/>
        <end position="264"/>
    </location>
</feature>
<feature type="compositionally biased region" description="Low complexity" evidence="1">
    <location>
        <begin position="265"/>
        <end position="279"/>
    </location>
</feature>
<feature type="compositionally biased region" description="Basic and acidic residues" evidence="1">
    <location>
        <begin position="1"/>
        <end position="16"/>
    </location>
</feature>
<feature type="region of interest" description="Disordered" evidence="1">
    <location>
        <begin position="48"/>
        <end position="99"/>
    </location>
</feature>
<dbReference type="EMBL" id="CACVKT020005575">
    <property type="protein sequence ID" value="CAC5395821.1"/>
    <property type="molecule type" value="Genomic_DNA"/>
</dbReference>
<gene>
    <name evidence="2" type="ORF">MCOR_30446</name>
</gene>
<feature type="compositionally biased region" description="Basic residues" evidence="1">
    <location>
        <begin position="449"/>
        <end position="462"/>
    </location>
</feature>
<feature type="compositionally biased region" description="Polar residues" evidence="1">
    <location>
        <begin position="86"/>
        <end position="99"/>
    </location>
</feature>
<feature type="compositionally biased region" description="Polar residues" evidence="1">
    <location>
        <begin position="427"/>
        <end position="436"/>
    </location>
</feature>
<evidence type="ECO:0000313" key="3">
    <source>
        <dbReference type="Proteomes" id="UP000507470"/>
    </source>
</evidence>
<protein>
    <submittedName>
        <fullName evidence="2">Uncharacterized protein</fullName>
    </submittedName>
</protein>
<dbReference type="OrthoDB" id="10437609at2759"/>
<feature type="region of interest" description="Disordered" evidence="1">
    <location>
        <begin position="134"/>
        <end position="165"/>
    </location>
</feature>
<organism evidence="2 3">
    <name type="scientific">Mytilus coruscus</name>
    <name type="common">Sea mussel</name>
    <dbReference type="NCBI Taxonomy" id="42192"/>
    <lineage>
        <taxon>Eukaryota</taxon>
        <taxon>Metazoa</taxon>
        <taxon>Spiralia</taxon>
        <taxon>Lophotrochozoa</taxon>
        <taxon>Mollusca</taxon>
        <taxon>Bivalvia</taxon>
        <taxon>Autobranchia</taxon>
        <taxon>Pteriomorphia</taxon>
        <taxon>Mytilida</taxon>
        <taxon>Mytiloidea</taxon>
        <taxon>Mytilidae</taxon>
        <taxon>Mytilinae</taxon>
        <taxon>Mytilus</taxon>
    </lineage>
</organism>
<reference evidence="2 3" key="1">
    <citation type="submission" date="2020-06" db="EMBL/GenBank/DDBJ databases">
        <authorList>
            <person name="Li R."/>
            <person name="Bekaert M."/>
        </authorList>
    </citation>
    <scope>NUCLEOTIDE SEQUENCE [LARGE SCALE GENOMIC DNA]</scope>
    <source>
        <strain evidence="3">wild</strain>
    </source>
</reference>
<name>A0A6J8CJ88_MYTCO</name>
<feature type="compositionally biased region" description="Basic residues" evidence="1">
    <location>
        <begin position="284"/>
        <end position="302"/>
    </location>
</feature>
<feature type="region of interest" description="Disordered" evidence="1">
    <location>
        <begin position="251"/>
        <end position="471"/>
    </location>
</feature>
<sequence>MIDRENVEYEPSDKPDPPGQDQAFRCQENNQSVGIQHDNSESMIEVQLNQQPRSTPPVRERNTCQQQPHPTANRANQPPCPRSTRESTSQKNYNIPSNTAGRQNFIRVIDNQQHQLPIGQPVPIPHISSQVPSTQQFFNRPGQHQPNTNQSGFQQPPINTIGQQGQPPQAILHQQEFYRQQPVQHLHNVTAPLHQPQQPFGNIPYQQGRPDQPSTTQNLAQVTAQSCYYGAAPHLPVYPQQQPQQMYNNRPEAQFQDQRSISRVTSCSNSDSDSSSTTSGVVYRRSRHKSRNHRTHSRHSVSSRHVSPVEEEVSVHSSPHHKGSGKKHAKRKSDRHVVPTFKKSCTSPHCSGKTPDVKQALAPTPTAQVSDTPSVHGVGSSKSAIDTRVSQMEQQLRQQREEQQQSMQQMQSLLSSMATLTEEMRQSNRSNGTSPSRDYRADHTSRGRGQGRRGGYKNRSGNRRTQIPDGACFLLSQAGTLQKRLPRVK</sequence>
<accession>A0A6J8CJ88</accession>
<feature type="compositionally biased region" description="Polar residues" evidence="1">
    <location>
        <begin position="63"/>
        <end position="76"/>
    </location>
</feature>
<proteinExistence type="predicted"/>
<feature type="compositionally biased region" description="Low complexity" evidence="1">
    <location>
        <begin position="404"/>
        <end position="416"/>
    </location>
</feature>
<dbReference type="Proteomes" id="UP000507470">
    <property type="component" value="Unassembled WGS sequence"/>
</dbReference>
<feature type="compositionally biased region" description="Basic residues" evidence="1">
    <location>
        <begin position="318"/>
        <end position="334"/>
    </location>
</feature>
<dbReference type="AlphaFoldDB" id="A0A6J8CJ88"/>
<feature type="region of interest" description="Disordered" evidence="1">
    <location>
        <begin position="1"/>
        <end position="24"/>
    </location>
</feature>